<feature type="domain" description="HTH myb-type" evidence="11">
    <location>
        <begin position="269"/>
        <end position="320"/>
    </location>
</feature>
<dbReference type="InterPro" id="IPR009057">
    <property type="entry name" value="Homeodomain-like_sf"/>
</dbReference>
<dbReference type="GO" id="GO:0005654">
    <property type="term" value="C:nucleoplasm"/>
    <property type="evidence" value="ECO:0007669"/>
    <property type="project" value="UniProtKB-ARBA"/>
</dbReference>
<dbReference type="AlphaFoldDB" id="A0A672JJ47"/>
<dbReference type="Pfam" id="PF00249">
    <property type="entry name" value="Myb_DNA-binding"/>
    <property type="match status" value="1"/>
</dbReference>
<dbReference type="PIRSF" id="PIRSF038016">
    <property type="entry name" value="Telomere_bd-1_Pin2"/>
    <property type="match status" value="1"/>
</dbReference>
<keyword evidence="13" id="KW-1185">Reference proteome</keyword>
<evidence type="ECO:0000256" key="4">
    <source>
        <dbReference type="ARBA" id="ARBA00022553"/>
    </source>
</evidence>
<sequence length="322" mass="37343">APPDRQVALQHVSVNMEEEEDKETLSGEVSLENVSFSQVSAVATGWMFDFMFVSLCRHFKEEKYEDFNELISTLQVVSKTPSLKRTIYQEKTLICAFLSRLIHGEHLDVQFEEDESVTPLMSAAQVWSSLKGAVADDSLFDNITVLLLVQVDLMVCDAMTEQTIKFDAQQYFLFSLLQKLRDKLSKIVDQKDTYHPFLMSFSFSRLLETVQIFLDAFLEKNPSDYLLKVLLSFMLFILNECGRLDDLYQLDFFLSVKFLMILCLILQNGKWTAELDKYLKDGVKRHGVGKWSRILMDYDFDGRTGTMLKDRWRILLKAHEVE</sequence>
<dbReference type="PANTHER" id="PTHR46734:SF1">
    <property type="entry name" value="TELOMERIC REPEAT-BINDING FACTOR 1"/>
    <property type="match status" value="1"/>
</dbReference>
<gene>
    <name evidence="12" type="primary">terf1</name>
</gene>
<dbReference type="InterPro" id="IPR013867">
    <property type="entry name" value="Telomere_rpt-bd_fac_dimer_dom"/>
</dbReference>
<dbReference type="InterPro" id="IPR017930">
    <property type="entry name" value="Myb_dom"/>
</dbReference>
<dbReference type="Pfam" id="PF08558">
    <property type="entry name" value="TRF"/>
    <property type="match status" value="1"/>
</dbReference>
<keyword evidence="8" id="KW-0539">Nucleus</keyword>
<dbReference type="GO" id="GO:0007004">
    <property type="term" value="P:telomere maintenance via telomerase"/>
    <property type="evidence" value="ECO:0007669"/>
    <property type="project" value="TreeGrafter"/>
</dbReference>
<dbReference type="GO" id="GO:0008301">
    <property type="term" value="F:DNA binding, bending"/>
    <property type="evidence" value="ECO:0007669"/>
    <property type="project" value="TreeGrafter"/>
</dbReference>
<dbReference type="Proteomes" id="UP000472267">
    <property type="component" value="Chromosome 9"/>
</dbReference>
<dbReference type="GO" id="GO:0003720">
    <property type="term" value="F:telomerase activity"/>
    <property type="evidence" value="ECO:0007669"/>
    <property type="project" value="TreeGrafter"/>
</dbReference>
<reference evidence="12" key="1">
    <citation type="submission" date="2019-06" db="EMBL/GenBank/DDBJ databases">
        <authorList>
            <consortium name="Wellcome Sanger Institute Data Sharing"/>
        </authorList>
    </citation>
    <scope>NUCLEOTIDE SEQUENCE [LARGE SCALE GENOMIC DNA]</scope>
</reference>
<evidence type="ECO:0000256" key="3">
    <source>
        <dbReference type="ARBA" id="ARBA00022499"/>
    </source>
</evidence>
<evidence type="ECO:0000259" key="11">
    <source>
        <dbReference type="PROSITE" id="PS51294"/>
    </source>
</evidence>
<proteinExistence type="predicted"/>
<keyword evidence="6" id="KW-0779">Telomere</keyword>
<evidence type="ECO:0000256" key="6">
    <source>
        <dbReference type="ARBA" id="ARBA00022895"/>
    </source>
</evidence>
<dbReference type="PROSITE" id="PS51294">
    <property type="entry name" value="HTH_MYB"/>
    <property type="match status" value="1"/>
</dbReference>
<evidence type="ECO:0000313" key="13">
    <source>
        <dbReference type="Proteomes" id="UP000472267"/>
    </source>
</evidence>
<protein>
    <submittedName>
        <fullName evidence="12">Uncharacterized protein</fullName>
    </submittedName>
</protein>
<keyword evidence="5" id="KW-0832">Ubl conjugation</keyword>
<dbReference type="GO" id="GO:0008156">
    <property type="term" value="P:negative regulation of DNA replication"/>
    <property type="evidence" value="ECO:0007669"/>
    <property type="project" value="TreeGrafter"/>
</dbReference>
<organism evidence="12 13">
    <name type="scientific">Salarias fasciatus</name>
    <name type="common">Jewelled blenny</name>
    <name type="synonym">Blennius fasciatus</name>
    <dbReference type="NCBI Taxonomy" id="181472"/>
    <lineage>
        <taxon>Eukaryota</taxon>
        <taxon>Metazoa</taxon>
        <taxon>Chordata</taxon>
        <taxon>Craniata</taxon>
        <taxon>Vertebrata</taxon>
        <taxon>Euteleostomi</taxon>
        <taxon>Actinopterygii</taxon>
        <taxon>Neopterygii</taxon>
        <taxon>Teleostei</taxon>
        <taxon>Neoteleostei</taxon>
        <taxon>Acanthomorphata</taxon>
        <taxon>Ovalentaria</taxon>
        <taxon>Blenniimorphae</taxon>
        <taxon>Blenniiformes</taxon>
        <taxon>Blennioidei</taxon>
        <taxon>Blenniidae</taxon>
        <taxon>Salariinae</taxon>
        <taxon>Salarias</taxon>
    </lineage>
</organism>
<evidence type="ECO:0000256" key="1">
    <source>
        <dbReference type="ARBA" id="ARBA00004574"/>
    </source>
</evidence>
<dbReference type="Ensembl" id="ENSSFAT00005054672.1">
    <property type="protein sequence ID" value="ENSSFAP00005053005.1"/>
    <property type="gene ID" value="ENSSFAG00005025346.1"/>
</dbReference>
<evidence type="ECO:0000259" key="10">
    <source>
        <dbReference type="PROSITE" id="PS50090"/>
    </source>
</evidence>
<dbReference type="InterPro" id="IPR017357">
    <property type="entry name" value="TERF1/2"/>
</dbReference>
<keyword evidence="3" id="KW-1017">Isopeptide bond</keyword>
<dbReference type="GO" id="GO:0042803">
    <property type="term" value="F:protein homodimerization activity"/>
    <property type="evidence" value="ECO:0007669"/>
    <property type="project" value="InterPro"/>
</dbReference>
<dbReference type="SUPFAM" id="SSF46689">
    <property type="entry name" value="Homeodomain-like"/>
    <property type="match status" value="1"/>
</dbReference>
<dbReference type="InterPro" id="IPR036507">
    <property type="entry name" value="Telomere_rpt-bd_fac_dimer_sf"/>
</dbReference>
<name>A0A672JJ47_SALFA</name>
<keyword evidence="9" id="KW-0131">Cell cycle</keyword>
<dbReference type="GO" id="GO:0008017">
    <property type="term" value="F:microtubule binding"/>
    <property type="evidence" value="ECO:0007669"/>
    <property type="project" value="TreeGrafter"/>
</dbReference>
<dbReference type="InterPro" id="IPR001005">
    <property type="entry name" value="SANT/Myb"/>
</dbReference>
<dbReference type="GO" id="GO:0098505">
    <property type="term" value="F:G-rich strand telomeric DNA binding"/>
    <property type="evidence" value="ECO:0007669"/>
    <property type="project" value="TreeGrafter"/>
</dbReference>
<evidence type="ECO:0000256" key="8">
    <source>
        <dbReference type="ARBA" id="ARBA00023242"/>
    </source>
</evidence>
<dbReference type="Gene3D" id="1.25.40.210">
    <property type="entry name" value="Telomere repeat-binding factor, dimerisation domain"/>
    <property type="match status" value="1"/>
</dbReference>
<accession>A0A672JJ47</accession>
<dbReference type="SUPFAM" id="SSF63600">
    <property type="entry name" value="Telomeric repeat binding factor (TRF) dimerisation domain"/>
    <property type="match status" value="1"/>
</dbReference>
<keyword evidence="7" id="KW-0238">DNA-binding</keyword>
<dbReference type="Gene3D" id="1.10.10.60">
    <property type="entry name" value="Homeodomain-like"/>
    <property type="match status" value="1"/>
</dbReference>
<dbReference type="PANTHER" id="PTHR46734">
    <property type="entry name" value="TELOMERIC REPEAT-BINDING FACTOR 1 TERF1"/>
    <property type="match status" value="1"/>
</dbReference>
<dbReference type="GO" id="GO:0071532">
    <property type="term" value="F:ankyrin repeat binding"/>
    <property type="evidence" value="ECO:0007669"/>
    <property type="project" value="TreeGrafter"/>
</dbReference>
<evidence type="ECO:0000256" key="5">
    <source>
        <dbReference type="ARBA" id="ARBA00022843"/>
    </source>
</evidence>
<feature type="domain" description="Myb-like" evidence="10">
    <location>
        <begin position="269"/>
        <end position="316"/>
    </location>
</feature>
<evidence type="ECO:0000313" key="12">
    <source>
        <dbReference type="Ensembl" id="ENSSFAP00005053005.1"/>
    </source>
</evidence>
<dbReference type="GO" id="GO:0003691">
    <property type="term" value="F:double-stranded telomeric DNA binding"/>
    <property type="evidence" value="ECO:0007669"/>
    <property type="project" value="TreeGrafter"/>
</dbReference>
<reference evidence="12" key="2">
    <citation type="submission" date="2025-08" db="UniProtKB">
        <authorList>
            <consortium name="Ensembl"/>
        </authorList>
    </citation>
    <scope>IDENTIFICATION</scope>
</reference>
<keyword evidence="4" id="KW-0597">Phosphoprotein</keyword>
<evidence type="ECO:0000256" key="2">
    <source>
        <dbReference type="ARBA" id="ARBA00022454"/>
    </source>
</evidence>
<dbReference type="GO" id="GO:1905839">
    <property type="term" value="P:negative regulation of telomeric D-loop disassembly"/>
    <property type="evidence" value="ECO:0007669"/>
    <property type="project" value="TreeGrafter"/>
</dbReference>
<reference evidence="12" key="3">
    <citation type="submission" date="2025-09" db="UniProtKB">
        <authorList>
            <consortium name="Ensembl"/>
        </authorList>
    </citation>
    <scope>IDENTIFICATION</scope>
</reference>
<dbReference type="SMART" id="SM00717">
    <property type="entry name" value="SANT"/>
    <property type="match status" value="1"/>
</dbReference>
<dbReference type="GO" id="GO:0000783">
    <property type="term" value="C:nuclear telomere cap complex"/>
    <property type="evidence" value="ECO:0007669"/>
    <property type="project" value="TreeGrafter"/>
</dbReference>
<comment type="subcellular location">
    <subcellularLocation>
        <location evidence="1">Chromosome</location>
        <location evidence="1">Telomere</location>
    </subcellularLocation>
</comment>
<evidence type="ECO:0000256" key="9">
    <source>
        <dbReference type="ARBA" id="ARBA00023306"/>
    </source>
</evidence>
<keyword evidence="2" id="KW-0158">Chromosome</keyword>
<dbReference type="PROSITE" id="PS50090">
    <property type="entry name" value="MYB_LIKE"/>
    <property type="match status" value="1"/>
</dbReference>
<evidence type="ECO:0000256" key="7">
    <source>
        <dbReference type="ARBA" id="ARBA00023125"/>
    </source>
</evidence>
<dbReference type="InterPro" id="IPR052450">
    <property type="entry name" value="TRBD-Containing_Protein"/>
</dbReference>
<dbReference type="CDD" id="cd11660">
    <property type="entry name" value="SANT_TRF"/>
    <property type="match status" value="1"/>
</dbReference>